<dbReference type="RefSeq" id="WP_249282027.1">
    <property type="nucleotide sequence ID" value="NZ_JACRST010000002.1"/>
</dbReference>
<reference evidence="2" key="1">
    <citation type="submission" date="2020-08" db="EMBL/GenBank/DDBJ databases">
        <title>Genome public.</title>
        <authorList>
            <person name="Liu C."/>
            <person name="Sun Q."/>
        </authorList>
    </citation>
    <scope>NUCLEOTIDE SEQUENCE</scope>
    <source>
        <strain evidence="2">NSJ-31</strain>
    </source>
</reference>
<name>A0A926DXY1_9FIRM</name>
<dbReference type="EMBL" id="JACRST010000002">
    <property type="protein sequence ID" value="MBC8545877.1"/>
    <property type="molecule type" value="Genomic_DNA"/>
</dbReference>
<dbReference type="CDD" id="cd00093">
    <property type="entry name" value="HTH_XRE"/>
    <property type="match status" value="1"/>
</dbReference>
<dbReference type="SMART" id="SM00530">
    <property type="entry name" value="HTH_XRE"/>
    <property type="match status" value="1"/>
</dbReference>
<comment type="caution">
    <text evidence="2">The sequence shown here is derived from an EMBL/GenBank/DDBJ whole genome shotgun (WGS) entry which is preliminary data.</text>
</comment>
<dbReference type="SUPFAM" id="SSF47413">
    <property type="entry name" value="lambda repressor-like DNA-binding domains"/>
    <property type="match status" value="1"/>
</dbReference>
<proteinExistence type="predicted"/>
<dbReference type="GO" id="GO:0003677">
    <property type="term" value="F:DNA binding"/>
    <property type="evidence" value="ECO:0007669"/>
    <property type="project" value="InterPro"/>
</dbReference>
<dbReference type="PROSITE" id="PS50943">
    <property type="entry name" value="HTH_CROC1"/>
    <property type="match status" value="1"/>
</dbReference>
<accession>A0A926DXY1</accession>
<keyword evidence="3" id="KW-1185">Reference proteome</keyword>
<dbReference type="AlphaFoldDB" id="A0A926DXY1"/>
<dbReference type="Proteomes" id="UP000653127">
    <property type="component" value="Unassembled WGS sequence"/>
</dbReference>
<gene>
    <name evidence="2" type="ORF">H8711_02845</name>
</gene>
<dbReference type="Gene3D" id="1.10.260.40">
    <property type="entry name" value="lambda repressor-like DNA-binding domains"/>
    <property type="match status" value="1"/>
</dbReference>
<dbReference type="InterPro" id="IPR010982">
    <property type="entry name" value="Lambda_DNA-bd_dom_sf"/>
</dbReference>
<organism evidence="2 3">
    <name type="scientific">Ligaoa zhengdingensis</name>
    <dbReference type="NCBI Taxonomy" id="2763658"/>
    <lineage>
        <taxon>Bacteria</taxon>
        <taxon>Bacillati</taxon>
        <taxon>Bacillota</taxon>
        <taxon>Clostridia</taxon>
        <taxon>Eubacteriales</taxon>
        <taxon>Oscillospiraceae</taxon>
        <taxon>Ligaoa</taxon>
    </lineage>
</organism>
<feature type="domain" description="HTH cro/C1-type" evidence="1">
    <location>
        <begin position="7"/>
        <end position="62"/>
    </location>
</feature>
<protein>
    <submittedName>
        <fullName evidence="2">Helix-turn-helix transcriptional regulator</fullName>
    </submittedName>
</protein>
<dbReference type="Pfam" id="PF13443">
    <property type="entry name" value="HTH_26"/>
    <property type="match status" value="1"/>
</dbReference>
<dbReference type="InterPro" id="IPR001387">
    <property type="entry name" value="Cro/C1-type_HTH"/>
</dbReference>
<evidence type="ECO:0000313" key="2">
    <source>
        <dbReference type="EMBL" id="MBC8545877.1"/>
    </source>
</evidence>
<sequence>MSREEELKRLIHQKGLTVKAFARQIDMPYSTLLSILNGSVGGASLDNAIKICDGLAIGLDSLQNRVGHTPRRDAREQRLVESYRAHPGLQAAVNKLLDLEEEDAG</sequence>
<evidence type="ECO:0000313" key="3">
    <source>
        <dbReference type="Proteomes" id="UP000653127"/>
    </source>
</evidence>
<evidence type="ECO:0000259" key="1">
    <source>
        <dbReference type="PROSITE" id="PS50943"/>
    </source>
</evidence>